<feature type="compositionally biased region" description="Low complexity" evidence="1">
    <location>
        <begin position="455"/>
        <end position="468"/>
    </location>
</feature>
<evidence type="ECO:0000259" key="2">
    <source>
        <dbReference type="PROSITE" id="PS50020"/>
    </source>
</evidence>
<dbReference type="SUPFAM" id="SSF51045">
    <property type="entry name" value="WW domain"/>
    <property type="match status" value="1"/>
</dbReference>
<protein>
    <recommendedName>
        <fullName evidence="2">WW domain-containing protein</fullName>
    </recommendedName>
</protein>
<feature type="region of interest" description="Disordered" evidence="1">
    <location>
        <begin position="438"/>
        <end position="468"/>
    </location>
</feature>
<feature type="domain" description="WW" evidence="2">
    <location>
        <begin position="17"/>
        <end position="51"/>
    </location>
</feature>
<dbReference type="PROSITE" id="PS50020">
    <property type="entry name" value="WW_DOMAIN_2"/>
    <property type="match status" value="1"/>
</dbReference>
<feature type="compositionally biased region" description="Low complexity" evidence="1">
    <location>
        <begin position="302"/>
        <end position="313"/>
    </location>
</feature>
<dbReference type="Gene3D" id="2.20.70.10">
    <property type="match status" value="1"/>
</dbReference>
<proteinExistence type="predicted"/>
<dbReference type="Proteomes" id="UP001152592">
    <property type="component" value="Unassembled WGS sequence"/>
</dbReference>
<evidence type="ECO:0000313" key="3">
    <source>
        <dbReference type="EMBL" id="CAG8326288.1"/>
    </source>
</evidence>
<dbReference type="PROSITE" id="PS01159">
    <property type="entry name" value="WW_DOMAIN_1"/>
    <property type="match status" value="1"/>
</dbReference>
<feature type="compositionally biased region" description="Polar residues" evidence="1">
    <location>
        <begin position="70"/>
        <end position="79"/>
    </location>
</feature>
<feature type="region of interest" description="Disordered" evidence="1">
    <location>
        <begin position="42"/>
        <end position="96"/>
    </location>
</feature>
<organism evidence="3 4">
    <name type="scientific">Penicillium salamii</name>
    <dbReference type="NCBI Taxonomy" id="1612424"/>
    <lineage>
        <taxon>Eukaryota</taxon>
        <taxon>Fungi</taxon>
        <taxon>Dikarya</taxon>
        <taxon>Ascomycota</taxon>
        <taxon>Pezizomycotina</taxon>
        <taxon>Eurotiomycetes</taxon>
        <taxon>Eurotiomycetidae</taxon>
        <taxon>Eurotiales</taxon>
        <taxon>Aspergillaceae</taxon>
        <taxon>Penicillium</taxon>
    </lineage>
</organism>
<dbReference type="OrthoDB" id="1720422at2759"/>
<comment type="caution">
    <text evidence="3">The sequence shown here is derived from an EMBL/GenBank/DDBJ whole genome shotgun (WGS) entry which is preliminary data.</text>
</comment>
<dbReference type="EMBL" id="CAJVPD010000110">
    <property type="protein sequence ID" value="CAG8326288.1"/>
    <property type="molecule type" value="Genomic_DNA"/>
</dbReference>
<evidence type="ECO:0000313" key="4">
    <source>
        <dbReference type="Proteomes" id="UP001152592"/>
    </source>
</evidence>
<feature type="region of interest" description="Disordered" evidence="1">
    <location>
        <begin position="1"/>
        <end position="25"/>
    </location>
</feature>
<dbReference type="InterPro" id="IPR001202">
    <property type="entry name" value="WW_dom"/>
</dbReference>
<dbReference type="InterPro" id="IPR036020">
    <property type="entry name" value="WW_dom_sf"/>
</dbReference>
<feature type="region of interest" description="Disordered" evidence="1">
    <location>
        <begin position="120"/>
        <end position="163"/>
    </location>
</feature>
<reference evidence="3" key="1">
    <citation type="submission" date="2021-07" db="EMBL/GenBank/DDBJ databases">
        <authorList>
            <person name="Branca A.L. A."/>
        </authorList>
    </citation>
    <scope>NUCLEOTIDE SEQUENCE</scope>
</reference>
<sequence>MAPEAPADTAGPSSPPPQLPEGWLPQWEGVRRQWYYVQRTTGKSQWEIPTEPIHLTPSTTPSIGGGPSQAPHQTNNSTRGVEFGNDTAGDNYPAVDSARISSSLDPQVYLQSEAPLHGTGVPGWYQNQPGQHLPGGYEHQPANAGYGPNSIRHDGGQVNGAQPEFYANQAHPGYPHGTVVNIRPTAWGNNGGGFQGQPDAYNMGIHPDTYQGYPPGAAAMHGNQPPATWTVTGNQQEHMNRVMAGERASQPQWQSEVPPGHMGTVGDKVHTSTLSQPFYGSYPSPQHTEQSPREYGNRGMVPPGYQDPQQYQPAVEKFPSHSPQSMVDQARFQSYPVSRTKSQHTPKDPALQGFSPLQQAQTQYQQQHLIRTHSGSEVPNVWSCGQGQHGSNQHPNPLAQISPNQFVPRHQMGHEGSNGYPDTAHAHQMPYLQSNHYPMQSAEGTGRPAGSQFVSGPWTSTPPSSGPL</sequence>
<feature type="region of interest" description="Disordered" evidence="1">
    <location>
        <begin position="249"/>
        <end position="326"/>
    </location>
</feature>
<evidence type="ECO:0000256" key="1">
    <source>
        <dbReference type="SAM" id="MobiDB-lite"/>
    </source>
</evidence>
<feature type="compositionally biased region" description="Polar residues" evidence="1">
    <location>
        <begin position="271"/>
        <end position="289"/>
    </location>
</feature>
<gene>
    <name evidence="3" type="ORF">PSALAMII_LOCUS2427</name>
</gene>
<dbReference type="AlphaFoldDB" id="A0A9W4IRS8"/>
<accession>A0A9W4IRS8</accession>
<name>A0A9W4IRS8_9EURO</name>